<keyword evidence="10" id="KW-0812">Transmembrane</keyword>
<dbReference type="InterPro" id="IPR004358">
    <property type="entry name" value="Sig_transdc_His_kin-like_C"/>
</dbReference>
<reference evidence="12 13" key="1">
    <citation type="submission" date="2015-07" db="EMBL/GenBank/DDBJ databases">
        <title>Genome analysis of myxobacterium Chondromyces crocatus Cm c5 reveals a high potential for natural compound synthesis and the genetic basis for the loss of fruiting body formation.</title>
        <authorList>
            <person name="Zaburannyi N."/>
            <person name="Bunk B."/>
            <person name="Maier J."/>
            <person name="Overmann J."/>
            <person name="Mueller R."/>
        </authorList>
    </citation>
    <scope>NUCLEOTIDE SEQUENCE [LARGE SCALE GENOMIC DNA]</scope>
    <source>
        <strain evidence="12 13">Cm c5</strain>
    </source>
</reference>
<evidence type="ECO:0000256" key="4">
    <source>
        <dbReference type="ARBA" id="ARBA00022679"/>
    </source>
</evidence>
<comment type="catalytic activity">
    <reaction evidence="1">
        <text>ATP + protein L-histidine = ADP + protein N-phospho-L-histidine.</text>
        <dbReference type="EC" id="2.7.13.3"/>
    </reaction>
</comment>
<evidence type="ECO:0000313" key="12">
    <source>
        <dbReference type="EMBL" id="AKT43926.1"/>
    </source>
</evidence>
<evidence type="ECO:0000259" key="11">
    <source>
        <dbReference type="PROSITE" id="PS50109"/>
    </source>
</evidence>
<dbReference type="InterPro" id="IPR036890">
    <property type="entry name" value="HATPase_C_sf"/>
</dbReference>
<feature type="transmembrane region" description="Helical" evidence="10">
    <location>
        <begin position="49"/>
        <end position="67"/>
    </location>
</feature>
<dbReference type="CDD" id="cd00082">
    <property type="entry name" value="HisKA"/>
    <property type="match status" value="1"/>
</dbReference>
<dbReference type="SUPFAM" id="SSF47384">
    <property type="entry name" value="Homodimeric domain of signal transducing histidine kinase"/>
    <property type="match status" value="1"/>
</dbReference>
<dbReference type="GO" id="GO:0000155">
    <property type="term" value="F:phosphorelay sensor kinase activity"/>
    <property type="evidence" value="ECO:0007669"/>
    <property type="project" value="InterPro"/>
</dbReference>
<dbReference type="AlphaFoldDB" id="A0A0K1EST4"/>
<dbReference type="InterPro" id="IPR036097">
    <property type="entry name" value="HisK_dim/P_sf"/>
</dbReference>
<feature type="transmembrane region" description="Helical" evidence="10">
    <location>
        <begin position="113"/>
        <end position="134"/>
    </location>
</feature>
<dbReference type="PRINTS" id="PR00344">
    <property type="entry name" value="BCTRLSENSOR"/>
</dbReference>
<dbReference type="SMART" id="SM00388">
    <property type="entry name" value="HisKA"/>
    <property type="match status" value="1"/>
</dbReference>
<dbReference type="Pfam" id="PF00512">
    <property type="entry name" value="HisKA"/>
    <property type="match status" value="1"/>
</dbReference>
<dbReference type="PANTHER" id="PTHR43065:SF46">
    <property type="entry name" value="C4-DICARBOXYLATE TRANSPORT SENSOR PROTEIN DCTB"/>
    <property type="match status" value="1"/>
</dbReference>
<evidence type="ECO:0000256" key="10">
    <source>
        <dbReference type="SAM" id="Phobius"/>
    </source>
</evidence>
<evidence type="ECO:0000256" key="7">
    <source>
        <dbReference type="ARBA" id="ARBA00022840"/>
    </source>
</evidence>
<proteinExistence type="predicted"/>
<keyword evidence="7" id="KW-0067">ATP-binding</keyword>
<protein>
    <recommendedName>
        <fullName evidence="2">histidine kinase</fullName>
        <ecNumber evidence="2">2.7.13.3</ecNumber>
    </recommendedName>
</protein>
<dbReference type="Proteomes" id="UP000067626">
    <property type="component" value="Chromosome"/>
</dbReference>
<dbReference type="SUPFAM" id="SSF55874">
    <property type="entry name" value="ATPase domain of HSP90 chaperone/DNA topoisomerase II/histidine kinase"/>
    <property type="match status" value="1"/>
</dbReference>
<dbReference type="EMBL" id="CP012159">
    <property type="protein sequence ID" value="AKT43926.1"/>
    <property type="molecule type" value="Genomic_DNA"/>
</dbReference>
<dbReference type="STRING" id="52.CMC5_081630"/>
<keyword evidence="10" id="KW-0472">Membrane</keyword>
<dbReference type="GO" id="GO:0005524">
    <property type="term" value="F:ATP binding"/>
    <property type="evidence" value="ECO:0007669"/>
    <property type="project" value="UniProtKB-KW"/>
</dbReference>
<feature type="transmembrane region" description="Helical" evidence="10">
    <location>
        <begin position="155"/>
        <end position="174"/>
    </location>
</feature>
<dbReference type="EC" id="2.7.13.3" evidence="2"/>
<sequence>MQTHPPSWTMDSPAVGTAMVSPRRRRLAVLLTGPLPSSDETADRWLVQLRWAAIAGMLITTAAANALVPALDTVPLLGGITGIAVMNLVWTWLGRRAVDTRAAGDDPRDLTHLQIMGDVVALTWMLWFSGGIHNPFASFLTFQMALSGLLCSRRTTIVVGVATLCAIAALLPAPPLPLASAPLGEALLQSLADLFALSALVLFLGFFVVVYGSRLEELREQSVRNERQAMVGRMVGGISHELSTPLATILLASRDLVDVAREAGSEEASRLAETVAGEAQRASEIISLVRGQIRADQHLEPVELTSFVEEVSRTELSRLGWRGSLSFEGPRPVHARVLRSALRQILVNVLTNAVEAMTAESELDGRSDSDARDSGSDAPRRISVQVQDRGDEVEIAIADSGPGFSAAIEHRLGEPFQTTKESRGGMGLGLYISTLMAARMHAVLRAESTEQGGAKVTLSLRRGPSLGEVHVSGRDEEEDEG</sequence>
<feature type="region of interest" description="Disordered" evidence="9">
    <location>
        <begin position="449"/>
        <end position="481"/>
    </location>
</feature>
<dbReference type="PATRIC" id="fig|52.7.peg.8978"/>
<keyword evidence="8" id="KW-0902">Two-component regulatory system</keyword>
<evidence type="ECO:0000256" key="8">
    <source>
        <dbReference type="ARBA" id="ARBA00023012"/>
    </source>
</evidence>
<keyword evidence="6 12" id="KW-0418">Kinase</keyword>
<keyword evidence="13" id="KW-1185">Reference proteome</keyword>
<feature type="transmembrane region" description="Helical" evidence="10">
    <location>
        <begin position="194"/>
        <end position="212"/>
    </location>
</feature>
<feature type="transmembrane region" description="Helical" evidence="10">
    <location>
        <begin position="74"/>
        <end position="93"/>
    </location>
</feature>
<feature type="compositionally biased region" description="Basic and acidic residues" evidence="9">
    <location>
        <begin position="363"/>
        <end position="380"/>
    </location>
</feature>
<evidence type="ECO:0000256" key="5">
    <source>
        <dbReference type="ARBA" id="ARBA00022741"/>
    </source>
</evidence>
<dbReference type="SMART" id="SM00387">
    <property type="entry name" value="HATPase_c"/>
    <property type="match status" value="1"/>
</dbReference>
<dbReference type="Gene3D" id="1.10.287.130">
    <property type="match status" value="1"/>
</dbReference>
<keyword evidence="3" id="KW-0597">Phosphoprotein</keyword>
<evidence type="ECO:0000256" key="2">
    <source>
        <dbReference type="ARBA" id="ARBA00012438"/>
    </source>
</evidence>
<dbReference type="InterPro" id="IPR003661">
    <property type="entry name" value="HisK_dim/P_dom"/>
</dbReference>
<gene>
    <name evidence="12" type="ORF">CMC5_081630</name>
</gene>
<evidence type="ECO:0000313" key="13">
    <source>
        <dbReference type="Proteomes" id="UP000067626"/>
    </source>
</evidence>
<dbReference type="KEGG" id="ccro:CMC5_081630"/>
<dbReference type="InterPro" id="IPR005467">
    <property type="entry name" value="His_kinase_dom"/>
</dbReference>
<accession>A0A0K1EST4</accession>
<feature type="domain" description="Histidine kinase" evidence="11">
    <location>
        <begin position="237"/>
        <end position="464"/>
    </location>
</feature>
<dbReference type="OrthoDB" id="9785252at2"/>
<dbReference type="InterPro" id="IPR003594">
    <property type="entry name" value="HATPase_dom"/>
</dbReference>
<dbReference type="PROSITE" id="PS50109">
    <property type="entry name" value="HIS_KIN"/>
    <property type="match status" value="1"/>
</dbReference>
<keyword evidence="4 12" id="KW-0808">Transferase</keyword>
<evidence type="ECO:0000256" key="6">
    <source>
        <dbReference type="ARBA" id="ARBA00022777"/>
    </source>
</evidence>
<organism evidence="12 13">
    <name type="scientific">Chondromyces crocatus</name>
    <dbReference type="NCBI Taxonomy" id="52"/>
    <lineage>
        <taxon>Bacteria</taxon>
        <taxon>Pseudomonadati</taxon>
        <taxon>Myxococcota</taxon>
        <taxon>Polyangia</taxon>
        <taxon>Polyangiales</taxon>
        <taxon>Polyangiaceae</taxon>
        <taxon>Chondromyces</taxon>
    </lineage>
</organism>
<evidence type="ECO:0000256" key="9">
    <source>
        <dbReference type="SAM" id="MobiDB-lite"/>
    </source>
</evidence>
<dbReference type="Pfam" id="PF02518">
    <property type="entry name" value="HATPase_c"/>
    <property type="match status" value="1"/>
</dbReference>
<dbReference type="PANTHER" id="PTHR43065">
    <property type="entry name" value="SENSOR HISTIDINE KINASE"/>
    <property type="match status" value="1"/>
</dbReference>
<evidence type="ECO:0000256" key="3">
    <source>
        <dbReference type="ARBA" id="ARBA00022553"/>
    </source>
</evidence>
<feature type="region of interest" description="Disordered" evidence="9">
    <location>
        <begin position="359"/>
        <end position="381"/>
    </location>
</feature>
<evidence type="ECO:0000256" key="1">
    <source>
        <dbReference type="ARBA" id="ARBA00000085"/>
    </source>
</evidence>
<dbReference type="Gene3D" id="3.30.565.10">
    <property type="entry name" value="Histidine kinase-like ATPase, C-terminal domain"/>
    <property type="match status" value="1"/>
</dbReference>
<keyword evidence="5" id="KW-0547">Nucleotide-binding</keyword>
<keyword evidence="10" id="KW-1133">Transmembrane helix</keyword>
<name>A0A0K1EST4_CHOCO</name>